<protein>
    <submittedName>
        <fullName evidence="2">Uncharacterized protein</fullName>
    </submittedName>
</protein>
<evidence type="ECO:0000256" key="1">
    <source>
        <dbReference type="SAM" id="Phobius"/>
    </source>
</evidence>
<dbReference type="EMBL" id="LR134266">
    <property type="protein sequence ID" value="VED67356.1"/>
    <property type="molecule type" value="Genomic_DNA"/>
</dbReference>
<dbReference type="Proteomes" id="UP000270025">
    <property type="component" value="Chromosome"/>
</dbReference>
<dbReference type="KEGG" id="svf:NCTC3166_01178"/>
<proteinExistence type="predicted"/>
<organism evidence="2 3">
    <name type="scientific">Streptococcus viridans</name>
    <dbReference type="NCBI Taxonomy" id="78535"/>
    <lineage>
        <taxon>Bacteria</taxon>
        <taxon>Bacillati</taxon>
        <taxon>Bacillota</taxon>
        <taxon>Bacilli</taxon>
        <taxon>Lactobacillales</taxon>
        <taxon>Streptococcaceae</taxon>
        <taxon>Streptococcus</taxon>
    </lineage>
</organism>
<reference evidence="2 3" key="1">
    <citation type="submission" date="2018-12" db="EMBL/GenBank/DDBJ databases">
        <authorList>
            <consortium name="Pathogen Informatics"/>
        </authorList>
    </citation>
    <scope>NUCLEOTIDE SEQUENCE [LARGE SCALE GENOMIC DNA]</scope>
    <source>
        <strain evidence="2 3">NCTC3166</strain>
    </source>
</reference>
<dbReference type="AlphaFoldDB" id="A0A447Z535"/>
<evidence type="ECO:0000313" key="3">
    <source>
        <dbReference type="Proteomes" id="UP000270025"/>
    </source>
</evidence>
<feature type="transmembrane region" description="Helical" evidence="1">
    <location>
        <begin position="15"/>
        <end position="34"/>
    </location>
</feature>
<gene>
    <name evidence="2" type="ORF">NCTC3166_01178</name>
</gene>
<keyword evidence="1" id="KW-0472">Membrane</keyword>
<keyword evidence="3" id="KW-1185">Reference proteome</keyword>
<evidence type="ECO:0000313" key="2">
    <source>
        <dbReference type="EMBL" id="VED67356.1"/>
    </source>
</evidence>
<name>A0A447Z535_9STRE</name>
<keyword evidence="1" id="KW-0812">Transmembrane</keyword>
<keyword evidence="1" id="KW-1133">Transmembrane helix</keyword>
<accession>A0A447Z535</accession>
<sequence length="35" mass="4232">MKEFMDKLNNLPKPVQYIIAIIIFFIAFYISYSLF</sequence>